<dbReference type="InterPro" id="IPR011011">
    <property type="entry name" value="Znf_FYVE_PHD"/>
</dbReference>
<comment type="caution">
    <text evidence="11">The sequence shown here is derived from an EMBL/GenBank/DDBJ whole genome shotgun (WGS) entry which is preliminary data.</text>
</comment>
<feature type="compositionally biased region" description="Low complexity" evidence="9">
    <location>
        <begin position="495"/>
        <end position="504"/>
    </location>
</feature>
<dbReference type="GO" id="GO:0048188">
    <property type="term" value="C:Set1C/COMPASS complex"/>
    <property type="evidence" value="ECO:0007669"/>
    <property type="project" value="InterPro"/>
</dbReference>
<evidence type="ECO:0000313" key="11">
    <source>
        <dbReference type="EMBL" id="KAE9523803.1"/>
    </source>
</evidence>
<dbReference type="SUPFAM" id="SSF63748">
    <property type="entry name" value="Tudor/PWWP/MBT"/>
    <property type="match status" value="1"/>
</dbReference>
<dbReference type="SMART" id="SM00249">
    <property type="entry name" value="PHD"/>
    <property type="match status" value="2"/>
</dbReference>
<keyword evidence="5" id="KW-0862">Zinc</keyword>
<dbReference type="CDD" id="cd20452">
    <property type="entry name" value="Tudor_dPCL-like"/>
    <property type="match status" value="1"/>
</dbReference>
<reference evidence="11 12" key="1">
    <citation type="submission" date="2019-08" db="EMBL/GenBank/DDBJ databases">
        <title>The genome of the soybean aphid Biotype 1, its phylome, world population structure and adaptation to the North American continent.</title>
        <authorList>
            <person name="Giordano R."/>
            <person name="Donthu R.K."/>
            <person name="Hernandez A.G."/>
            <person name="Wright C.L."/>
            <person name="Zimin A.V."/>
        </authorList>
    </citation>
    <scope>NUCLEOTIDE SEQUENCE [LARGE SCALE GENOMIC DNA]</scope>
    <source>
        <tissue evidence="11">Whole aphids</tissue>
    </source>
</reference>
<feature type="compositionally biased region" description="Acidic residues" evidence="9">
    <location>
        <begin position="516"/>
        <end position="534"/>
    </location>
</feature>
<comment type="subcellular location">
    <subcellularLocation>
        <location evidence="1">Nucleus</location>
    </subcellularLocation>
</comment>
<dbReference type="PROSITE" id="PS50016">
    <property type="entry name" value="ZF_PHD_2"/>
    <property type="match status" value="1"/>
</dbReference>
<dbReference type="InterPro" id="IPR013083">
    <property type="entry name" value="Znf_RING/FYVE/PHD"/>
</dbReference>
<sequence length="715" mass="81762">MNTTADVEPSRGPVEDVIKRLTTSRGIGSLVPLSSSSSFVFTIKRESPEAPTPDSTTVESKSYICGEEVLVHLNDERFYLGFIAKLRYKESKCLVKFGDNTVKWVFLKNVTRMTCTSTTTQFCNVCNIEAMSDDICVCDKCANVYHRKCHKPEVVIPDISVWICFQCKEKQQINRLQVINSVSSTIVPKPVKLPYDLNALQWDIHHRINNLGTYCYCGGPGDWFINMLQCGKCLQWFHEKCVTSLVYPLYLGDRFYVFLCSVCNVGTEFVRRIEMEWSDLVHLALFNMTAYKPQKYYDVDINILPYLDNHWTSMYLPPKILNVPVDDRKVYVVNSLLKDTNHRFEFQGKKPTNMWGLRLKLPPKPPRFTLPAEVPINENLLHHQLRNKLNLSILPPPKKTDFVLNERLTESMYSVEGLKFLHQDSHVVMLPKGLPSVGHNVCIKSASPIVPVPRSVIERRIRQQQIETNKRSSRSSSVVTNKVKKSIKKEKVPESRSPSRSTESTPEKYISASEELTSEDEPDDDEDLDDEDDIDSLRTTDLQSRRSQRLSVNRLLNGRPMARSSLSCETRSASSITLPLSLAPVITQPQVRTTKRRLSEKDLRVDRNGQYLVKRKRLRRNGLPNSGSTPTKRQSKTNCNGRPMYKSYSDFFANHSHSVNRPCSPENTIDSTADLKTLVHSYFGASNRIANGEEYTILCKRTNPDGSEEFLIRWD</sequence>
<name>A0A6G0SZK3_APHGL</name>
<dbReference type="Gene3D" id="2.30.30.140">
    <property type="match status" value="1"/>
</dbReference>
<dbReference type="InterPro" id="IPR037869">
    <property type="entry name" value="Spp1/CFP1"/>
</dbReference>
<dbReference type="InterPro" id="IPR025894">
    <property type="entry name" value="Mtf2_C_dom"/>
</dbReference>
<keyword evidence="6" id="KW-0156">Chromatin regulator</keyword>
<dbReference type="EMBL" id="VYZN01000075">
    <property type="protein sequence ID" value="KAE9523803.1"/>
    <property type="molecule type" value="Genomic_DNA"/>
</dbReference>
<evidence type="ECO:0000256" key="3">
    <source>
        <dbReference type="ARBA" id="ARBA00022737"/>
    </source>
</evidence>
<evidence type="ECO:0000256" key="4">
    <source>
        <dbReference type="ARBA" id="ARBA00022771"/>
    </source>
</evidence>
<proteinExistence type="predicted"/>
<feature type="domain" description="PHD-type" evidence="10">
    <location>
        <begin position="120"/>
        <end position="170"/>
    </location>
</feature>
<evidence type="ECO:0000256" key="6">
    <source>
        <dbReference type="ARBA" id="ARBA00022853"/>
    </source>
</evidence>
<dbReference type="OrthoDB" id="10033786at2759"/>
<protein>
    <recommendedName>
        <fullName evidence="10">PHD-type domain-containing protein</fullName>
    </recommendedName>
</protein>
<dbReference type="Proteomes" id="UP000475862">
    <property type="component" value="Unassembled WGS sequence"/>
</dbReference>
<dbReference type="Gene3D" id="3.30.40.10">
    <property type="entry name" value="Zinc/RING finger domain, C3HC4 (zinc finger)"/>
    <property type="match status" value="1"/>
</dbReference>
<dbReference type="InterPro" id="IPR019787">
    <property type="entry name" value="Znf_PHD-finger"/>
</dbReference>
<dbReference type="InterPro" id="IPR001965">
    <property type="entry name" value="Znf_PHD"/>
</dbReference>
<dbReference type="AlphaFoldDB" id="A0A6G0SZK3"/>
<keyword evidence="4 8" id="KW-0863">Zinc-finger</keyword>
<dbReference type="GO" id="GO:0008270">
    <property type="term" value="F:zinc ion binding"/>
    <property type="evidence" value="ECO:0007669"/>
    <property type="project" value="UniProtKB-KW"/>
</dbReference>
<feature type="region of interest" description="Disordered" evidence="9">
    <location>
        <begin position="463"/>
        <end position="553"/>
    </location>
</feature>
<evidence type="ECO:0000259" key="10">
    <source>
        <dbReference type="PROSITE" id="PS50016"/>
    </source>
</evidence>
<evidence type="ECO:0000256" key="7">
    <source>
        <dbReference type="ARBA" id="ARBA00023242"/>
    </source>
</evidence>
<keyword evidence="12" id="KW-1185">Reference proteome</keyword>
<dbReference type="Gene3D" id="3.90.980.20">
    <property type="match status" value="1"/>
</dbReference>
<accession>A0A6G0SZK3</accession>
<keyword evidence="7" id="KW-0539">Nucleus</keyword>
<dbReference type="PANTHER" id="PTHR46174">
    <property type="entry name" value="CXXC-TYPE ZINC FINGER PROTEIN 1"/>
    <property type="match status" value="1"/>
</dbReference>
<organism evidence="11 12">
    <name type="scientific">Aphis glycines</name>
    <name type="common">Soybean aphid</name>
    <dbReference type="NCBI Taxonomy" id="307491"/>
    <lineage>
        <taxon>Eukaryota</taxon>
        <taxon>Metazoa</taxon>
        <taxon>Ecdysozoa</taxon>
        <taxon>Arthropoda</taxon>
        <taxon>Hexapoda</taxon>
        <taxon>Insecta</taxon>
        <taxon>Pterygota</taxon>
        <taxon>Neoptera</taxon>
        <taxon>Paraneoptera</taxon>
        <taxon>Hemiptera</taxon>
        <taxon>Sternorrhyncha</taxon>
        <taxon>Aphidomorpha</taxon>
        <taxon>Aphidoidea</taxon>
        <taxon>Aphididae</taxon>
        <taxon>Aphidini</taxon>
        <taxon>Aphis</taxon>
        <taxon>Aphis</taxon>
    </lineage>
</organism>
<feature type="region of interest" description="Disordered" evidence="9">
    <location>
        <begin position="619"/>
        <end position="640"/>
    </location>
</feature>
<dbReference type="SUPFAM" id="SSF57903">
    <property type="entry name" value="FYVE/PHD zinc finger"/>
    <property type="match status" value="2"/>
</dbReference>
<feature type="compositionally biased region" description="Polar residues" evidence="9">
    <location>
        <begin position="623"/>
        <end position="640"/>
    </location>
</feature>
<dbReference type="GO" id="GO:0006325">
    <property type="term" value="P:chromatin organization"/>
    <property type="evidence" value="ECO:0007669"/>
    <property type="project" value="UniProtKB-KW"/>
</dbReference>
<evidence type="ECO:0000256" key="9">
    <source>
        <dbReference type="SAM" id="MobiDB-lite"/>
    </source>
</evidence>
<dbReference type="PANTHER" id="PTHR46174:SF1">
    <property type="entry name" value="CXXC-TYPE ZINC FINGER PROTEIN 1"/>
    <property type="match status" value="1"/>
</dbReference>
<evidence type="ECO:0000313" key="12">
    <source>
        <dbReference type="Proteomes" id="UP000475862"/>
    </source>
</evidence>
<evidence type="ECO:0000256" key="8">
    <source>
        <dbReference type="PROSITE-ProRule" id="PRU00146"/>
    </source>
</evidence>
<keyword evidence="3" id="KW-0677">Repeat</keyword>
<evidence type="ECO:0000256" key="2">
    <source>
        <dbReference type="ARBA" id="ARBA00022723"/>
    </source>
</evidence>
<gene>
    <name evidence="11" type="ORF">AGLY_015691</name>
</gene>
<dbReference type="GO" id="GO:0045893">
    <property type="term" value="P:positive regulation of DNA-templated transcription"/>
    <property type="evidence" value="ECO:0007669"/>
    <property type="project" value="TreeGrafter"/>
</dbReference>
<keyword evidence="2" id="KW-0479">Metal-binding</keyword>
<evidence type="ECO:0000256" key="1">
    <source>
        <dbReference type="ARBA" id="ARBA00004123"/>
    </source>
</evidence>
<dbReference type="Pfam" id="PF14061">
    <property type="entry name" value="Mtf2_C"/>
    <property type="match status" value="1"/>
</dbReference>
<evidence type="ECO:0000256" key="5">
    <source>
        <dbReference type="ARBA" id="ARBA00022833"/>
    </source>
</evidence>